<dbReference type="GO" id="GO:0003677">
    <property type="term" value="F:DNA binding"/>
    <property type="evidence" value="ECO:0007669"/>
    <property type="project" value="UniProtKB-KW"/>
</dbReference>
<dbReference type="HOGENOM" id="CLU_017584_5_4_11"/>
<proteinExistence type="predicted"/>
<dbReference type="InterPro" id="IPR036390">
    <property type="entry name" value="WH_DNA-bd_sf"/>
</dbReference>
<dbReference type="GO" id="GO:0003700">
    <property type="term" value="F:DNA-binding transcription factor activity"/>
    <property type="evidence" value="ECO:0007669"/>
    <property type="project" value="InterPro"/>
</dbReference>
<evidence type="ECO:0000259" key="4">
    <source>
        <dbReference type="PROSITE" id="PS50949"/>
    </source>
</evidence>
<dbReference type="SMART" id="SM00345">
    <property type="entry name" value="HTH_GNTR"/>
    <property type="match status" value="1"/>
</dbReference>
<evidence type="ECO:0000256" key="1">
    <source>
        <dbReference type="ARBA" id="ARBA00023015"/>
    </source>
</evidence>
<sequence length="223" mass="24390">MAYESSAARIASQLRTEILHGDVAPGSKLGQVALADRFGVSRIPVRDALALLAGEGLVQPLSNATAVVTGMSIEELQELYDLRLSIEPRTTEIAVPNVGRADILYMRKQLAIMASPIDARTWLAANTEFHAAVYRRANRPRTIELIEQLRRLTDRYVFMHLQEVGTSGLINSEHEQILAAVERGDAAGTARLTSVHLANAHDNILGYLLDHPAVLDPHAVFTP</sequence>
<dbReference type="Pfam" id="PF00392">
    <property type="entry name" value="GntR"/>
    <property type="match status" value="1"/>
</dbReference>
<organism evidence="5 6">
    <name type="scientific">Mycolicibacterium rhodesiae (strain NBB3)</name>
    <name type="common">Mycobacterium rhodesiae</name>
    <dbReference type="NCBI Taxonomy" id="710685"/>
    <lineage>
        <taxon>Bacteria</taxon>
        <taxon>Bacillati</taxon>
        <taxon>Actinomycetota</taxon>
        <taxon>Actinomycetes</taxon>
        <taxon>Mycobacteriales</taxon>
        <taxon>Mycobacteriaceae</taxon>
        <taxon>Mycolicibacterium</taxon>
    </lineage>
</organism>
<dbReference type="Proteomes" id="UP000005442">
    <property type="component" value="Chromosome"/>
</dbReference>
<feature type="domain" description="HTH gntR-type" evidence="4">
    <location>
        <begin position="4"/>
        <end position="71"/>
    </location>
</feature>
<protein>
    <submittedName>
        <fullName evidence="5">Transcriptional regulator</fullName>
    </submittedName>
</protein>
<dbReference type="InterPro" id="IPR008920">
    <property type="entry name" value="TF_FadR/GntR_C"/>
</dbReference>
<keyword evidence="3" id="KW-0804">Transcription</keyword>
<evidence type="ECO:0000256" key="3">
    <source>
        <dbReference type="ARBA" id="ARBA00023163"/>
    </source>
</evidence>
<dbReference type="Gene3D" id="1.10.10.10">
    <property type="entry name" value="Winged helix-like DNA-binding domain superfamily/Winged helix DNA-binding domain"/>
    <property type="match status" value="1"/>
</dbReference>
<dbReference type="CDD" id="cd07377">
    <property type="entry name" value="WHTH_GntR"/>
    <property type="match status" value="1"/>
</dbReference>
<dbReference type="Pfam" id="PF07729">
    <property type="entry name" value="FCD"/>
    <property type="match status" value="1"/>
</dbReference>
<evidence type="ECO:0000313" key="5">
    <source>
        <dbReference type="EMBL" id="AEV74963.1"/>
    </source>
</evidence>
<dbReference type="InterPro" id="IPR011711">
    <property type="entry name" value="GntR_C"/>
</dbReference>
<dbReference type="PROSITE" id="PS50949">
    <property type="entry name" value="HTH_GNTR"/>
    <property type="match status" value="1"/>
</dbReference>
<dbReference type="OrthoDB" id="3570892at2"/>
<dbReference type="SMART" id="SM00895">
    <property type="entry name" value="FCD"/>
    <property type="match status" value="1"/>
</dbReference>
<accession>G8RMV9</accession>
<name>G8RMV9_MYCRN</name>
<dbReference type="eggNOG" id="COG1802">
    <property type="taxonomic scope" value="Bacteria"/>
</dbReference>
<evidence type="ECO:0000313" key="6">
    <source>
        <dbReference type="Proteomes" id="UP000005442"/>
    </source>
</evidence>
<dbReference type="AlphaFoldDB" id="G8RMV9"/>
<keyword evidence="1" id="KW-0805">Transcription regulation</keyword>
<gene>
    <name evidence="5" type="ordered locus">MycrhN_4472</name>
</gene>
<dbReference type="KEGG" id="mrh:MycrhN_4472"/>
<dbReference type="SUPFAM" id="SSF48008">
    <property type="entry name" value="GntR ligand-binding domain-like"/>
    <property type="match status" value="1"/>
</dbReference>
<dbReference type="PANTHER" id="PTHR43537:SF41">
    <property type="entry name" value="TRANSCRIPTIONAL REGULATORY PROTEIN"/>
    <property type="match status" value="1"/>
</dbReference>
<dbReference type="STRING" id="710685.MycrhN_4472"/>
<keyword evidence="2" id="KW-0238">DNA-binding</keyword>
<dbReference type="EMBL" id="CP003169">
    <property type="protein sequence ID" value="AEV74963.1"/>
    <property type="molecule type" value="Genomic_DNA"/>
</dbReference>
<keyword evidence="6" id="KW-1185">Reference proteome</keyword>
<dbReference type="InterPro" id="IPR036388">
    <property type="entry name" value="WH-like_DNA-bd_sf"/>
</dbReference>
<dbReference type="RefSeq" id="WP_014212711.1">
    <property type="nucleotide sequence ID" value="NC_016604.1"/>
</dbReference>
<dbReference type="PANTHER" id="PTHR43537">
    <property type="entry name" value="TRANSCRIPTIONAL REGULATOR, GNTR FAMILY"/>
    <property type="match status" value="1"/>
</dbReference>
<dbReference type="SUPFAM" id="SSF46785">
    <property type="entry name" value="Winged helix' DNA-binding domain"/>
    <property type="match status" value="1"/>
</dbReference>
<dbReference type="Gene3D" id="1.20.120.530">
    <property type="entry name" value="GntR ligand-binding domain-like"/>
    <property type="match status" value="1"/>
</dbReference>
<dbReference type="PATRIC" id="fig|710685.3.peg.4482"/>
<reference evidence="5 6" key="1">
    <citation type="submission" date="2011-12" db="EMBL/GenBank/DDBJ databases">
        <title>Complete sequence of Mycobacterium rhodesiae NBB3.</title>
        <authorList>
            <consortium name="US DOE Joint Genome Institute"/>
            <person name="Lucas S."/>
            <person name="Han J."/>
            <person name="Lapidus A."/>
            <person name="Cheng J.-F."/>
            <person name="Goodwin L."/>
            <person name="Pitluck S."/>
            <person name="Peters L."/>
            <person name="Mikhailova N."/>
            <person name="Gu W."/>
            <person name="Detter J.C."/>
            <person name="Han C."/>
            <person name="Tapia R."/>
            <person name="Land M."/>
            <person name="Hauser L."/>
            <person name="Kyrpides N."/>
            <person name="Ivanova N."/>
            <person name="Pagani I."/>
            <person name="Mattes T."/>
            <person name="Holmes A."/>
            <person name="Rutledge P."/>
            <person name="Paulsen I."/>
            <person name="Coleman N."/>
            <person name="Woyke T."/>
        </authorList>
    </citation>
    <scope>NUCLEOTIDE SEQUENCE [LARGE SCALE GENOMIC DNA]</scope>
    <source>
        <strain evidence="5 6">NBB3</strain>
    </source>
</reference>
<dbReference type="InterPro" id="IPR000524">
    <property type="entry name" value="Tscrpt_reg_HTH_GntR"/>
</dbReference>
<evidence type="ECO:0000256" key="2">
    <source>
        <dbReference type="ARBA" id="ARBA00023125"/>
    </source>
</evidence>